<feature type="region of interest" description="Disordered" evidence="1">
    <location>
        <begin position="1"/>
        <end position="23"/>
    </location>
</feature>
<feature type="transmembrane region" description="Helical" evidence="2">
    <location>
        <begin position="105"/>
        <end position="128"/>
    </location>
</feature>
<keyword evidence="2" id="KW-0472">Membrane</keyword>
<feature type="transmembrane region" description="Helical" evidence="2">
    <location>
        <begin position="25"/>
        <end position="51"/>
    </location>
</feature>
<gene>
    <name evidence="3" type="ORF">FKR81_27310</name>
</gene>
<feature type="transmembrane region" description="Helical" evidence="2">
    <location>
        <begin position="71"/>
        <end position="98"/>
    </location>
</feature>
<comment type="caution">
    <text evidence="3">The sequence shown here is derived from an EMBL/GenBank/DDBJ whole genome shotgun (WGS) entry which is preliminary data.</text>
</comment>
<evidence type="ECO:0000256" key="1">
    <source>
        <dbReference type="SAM" id="MobiDB-lite"/>
    </source>
</evidence>
<dbReference type="AlphaFoldDB" id="A0A563EPJ8"/>
<dbReference type="EMBL" id="VOBR01000019">
    <property type="protein sequence ID" value="TWP48637.1"/>
    <property type="molecule type" value="Genomic_DNA"/>
</dbReference>
<protein>
    <submittedName>
        <fullName evidence="3">Uncharacterized protein</fullName>
    </submittedName>
</protein>
<keyword evidence="2" id="KW-0812">Transmembrane</keyword>
<evidence type="ECO:0000313" key="3">
    <source>
        <dbReference type="EMBL" id="TWP48637.1"/>
    </source>
</evidence>
<feature type="compositionally biased region" description="Low complexity" evidence="1">
    <location>
        <begin position="1"/>
        <end position="11"/>
    </location>
</feature>
<dbReference type="Proteomes" id="UP000316639">
    <property type="component" value="Unassembled WGS sequence"/>
</dbReference>
<proteinExistence type="predicted"/>
<reference evidence="3 4" key="1">
    <citation type="submission" date="2019-07" db="EMBL/GenBank/DDBJ databases">
        <title>Lentzea xizangensis sp. nov., isolated from Qinghai-Tibetan Plateau Soils.</title>
        <authorList>
            <person name="Huang J."/>
        </authorList>
    </citation>
    <scope>NUCLEOTIDE SEQUENCE [LARGE SCALE GENOMIC DNA]</scope>
    <source>
        <strain evidence="3 4">FXJ1.1311</strain>
    </source>
</reference>
<evidence type="ECO:0000256" key="2">
    <source>
        <dbReference type="SAM" id="Phobius"/>
    </source>
</evidence>
<feature type="transmembrane region" description="Helical" evidence="2">
    <location>
        <begin position="140"/>
        <end position="171"/>
    </location>
</feature>
<name>A0A563EPJ8_9PSEU</name>
<keyword evidence="2" id="KW-1133">Transmembrane helix</keyword>
<keyword evidence="4" id="KW-1185">Reference proteome</keyword>
<accession>A0A563EPJ8</accession>
<evidence type="ECO:0000313" key="4">
    <source>
        <dbReference type="Proteomes" id="UP000316639"/>
    </source>
</evidence>
<dbReference type="RefSeq" id="WP_146355905.1">
    <property type="nucleotide sequence ID" value="NZ_VOBR01000019.1"/>
</dbReference>
<sequence length="174" mass="17587">MTTPQPEQAPEAPSPAPRSPSPATAVASGAVGLFVALGAGSQALTMAYIFSGGLMPGSAPGTELSPAAHPVMTWFLVPYVVAAFGAVLLLAGAILLFARFNAGRYLTIAGAFLLIGVEVVQTFVIVAASELAFVGVGPGAFGIVFLLWKFVLPAVAAVLAALPSTAVWLAAKHQ</sequence>
<organism evidence="3 4">
    <name type="scientific">Lentzea tibetensis</name>
    <dbReference type="NCBI Taxonomy" id="2591470"/>
    <lineage>
        <taxon>Bacteria</taxon>
        <taxon>Bacillati</taxon>
        <taxon>Actinomycetota</taxon>
        <taxon>Actinomycetes</taxon>
        <taxon>Pseudonocardiales</taxon>
        <taxon>Pseudonocardiaceae</taxon>
        <taxon>Lentzea</taxon>
    </lineage>
</organism>